<name>A0A3N4K899_9PEZI</name>
<evidence type="ECO:0000313" key="2">
    <source>
        <dbReference type="Proteomes" id="UP000277580"/>
    </source>
</evidence>
<dbReference type="AlphaFoldDB" id="A0A3N4K899"/>
<reference evidence="1 2" key="1">
    <citation type="journal article" date="2018" name="Nat. Ecol. Evol.">
        <title>Pezizomycetes genomes reveal the molecular basis of ectomycorrhizal truffle lifestyle.</title>
        <authorList>
            <person name="Murat C."/>
            <person name="Payen T."/>
            <person name="Noel B."/>
            <person name="Kuo A."/>
            <person name="Morin E."/>
            <person name="Chen J."/>
            <person name="Kohler A."/>
            <person name="Krizsan K."/>
            <person name="Balestrini R."/>
            <person name="Da Silva C."/>
            <person name="Montanini B."/>
            <person name="Hainaut M."/>
            <person name="Levati E."/>
            <person name="Barry K.W."/>
            <person name="Belfiori B."/>
            <person name="Cichocki N."/>
            <person name="Clum A."/>
            <person name="Dockter R.B."/>
            <person name="Fauchery L."/>
            <person name="Guy J."/>
            <person name="Iotti M."/>
            <person name="Le Tacon F."/>
            <person name="Lindquist E.A."/>
            <person name="Lipzen A."/>
            <person name="Malagnac F."/>
            <person name="Mello A."/>
            <person name="Molinier V."/>
            <person name="Miyauchi S."/>
            <person name="Poulain J."/>
            <person name="Riccioni C."/>
            <person name="Rubini A."/>
            <person name="Sitrit Y."/>
            <person name="Splivallo R."/>
            <person name="Traeger S."/>
            <person name="Wang M."/>
            <person name="Zifcakova L."/>
            <person name="Wipf D."/>
            <person name="Zambonelli A."/>
            <person name="Paolocci F."/>
            <person name="Nowrousian M."/>
            <person name="Ottonello S."/>
            <person name="Baldrian P."/>
            <person name="Spatafora J.W."/>
            <person name="Henrissat B."/>
            <person name="Nagy L.G."/>
            <person name="Aury J.M."/>
            <person name="Wincker P."/>
            <person name="Grigoriev I.V."/>
            <person name="Bonfante P."/>
            <person name="Martin F.M."/>
        </authorList>
    </citation>
    <scope>NUCLEOTIDE SEQUENCE [LARGE SCALE GENOMIC DNA]</scope>
    <source>
        <strain evidence="1 2">CCBAS932</strain>
    </source>
</reference>
<dbReference type="EMBL" id="ML119226">
    <property type="protein sequence ID" value="RPB06750.1"/>
    <property type="molecule type" value="Genomic_DNA"/>
</dbReference>
<sequence length="114" mass="12737">MSPTNLAIPLEVITIICSYADIRTLFALSRTSRTLHTLLNPSLEKTFTAELPWIAAIAVLNHRPITFARVRAAALDARDRLFPGTRDPRTRKDIIYGHDFGDHPLFGVDRIAGI</sequence>
<protein>
    <recommendedName>
        <fullName evidence="3">F-box domain-containing protein</fullName>
    </recommendedName>
</protein>
<dbReference type="InterPro" id="IPR036047">
    <property type="entry name" value="F-box-like_dom_sf"/>
</dbReference>
<dbReference type="CDD" id="cd09917">
    <property type="entry name" value="F-box_SF"/>
    <property type="match status" value="1"/>
</dbReference>
<gene>
    <name evidence="1" type="ORF">P167DRAFT_540599</name>
</gene>
<dbReference type="InParanoid" id="A0A3N4K899"/>
<evidence type="ECO:0008006" key="3">
    <source>
        <dbReference type="Google" id="ProtNLM"/>
    </source>
</evidence>
<feature type="non-terminal residue" evidence="1">
    <location>
        <position position="114"/>
    </location>
</feature>
<proteinExistence type="predicted"/>
<dbReference type="SUPFAM" id="SSF81383">
    <property type="entry name" value="F-box domain"/>
    <property type="match status" value="1"/>
</dbReference>
<evidence type="ECO:0000313" key="1">
    <source>
        <dbReference type="EMBL" id="RPB06750.1"/>
    </source>
</evidence>
<keyword evidence="2" id="KW-1185">Reference proteome</keyword>
<organism evidence="1 2">
    <name type="scientific">Morchella conica CCBAS932</name>
    <dbReference type="NCBI Taxonomy" id="1392247"/>
    <lineage>
        <taxon>Eukaryota</taxon>
        <taxon>Fungi</taxon>
        <taxon>Dikarya</taxon>
        <taxon>Ascomycota</taxon>
        <taxon>Pezizomycotina</taxon>
        <taxon>Pezizomycetes</taxon>
        <taxon>Pezizales</taxon>
        <taxon>Morchellaceae</taxon>
        <taxon>Morchella</taxon>
    </lineage>
</organism>
<accession>A0A3N4K899</accession>
<dbReference type="Proteomes" id="UP000277580">
    <property type="component" value="Unassembled WGS sequence"/>
</dbReference>